<keyword evidence="1" id="KW-1133">Transmembrane helix</keyword>
<gene>
    <name evidence="2" type="ORF">BaRGS_00004693</name>
</gene>
<dbReference type="EMBL" id="JACVVK020000017">
    <property type="protein sequence ID" value="KAK7503961.1"/>
    <property type="molecule type" value="Genomic_DNA"/>
</dbReference>
<keyword evidence="1" id="KW-0812">Transmembrane</keyword>
<reference evidence="2 3" key="1">
    <citation type="journal article" date="2023" name="Sci. Data">
        <title>Genome assembly of the Korean intertidal mud-creeper Batillaria attramentaria.</title>
        <authorList>
            <person name="Patra A.K."/>
            <person name="Ho P.T."/>
            <person name="Jun S."/>
            <person name="Lee S.J."/>
            <person name="Kim Y."/>
            <person name="Won Y.J."/>
        </authorList>
    </citation>
    <scope>NUCLEOTIDE SEQUENCE [LARGE SCALE GENOMIC DNA]</scope>
    <source>
        <strain evidence="2">Wonlab-2016</strain>
    </source>
</reference>
<keyword evidence="1" id="KW-0472">Membrane</keyword>
<evidence type="ECO:0000313" key="2">
    <source>
        <dbReference type="EMBL" id="KAK7503961.1"/>
    </source>
</evidence>
<protein>
    <submittedName>
        <fullName evidence="2">Uncharacterized protein</fullName>
    </submittedName>
</protein>
<dbReference type="AlphaFoldDB" id="A0ABD0LXN8"/>
<dbReference type="Proteomes" id="UP001519460">
    <property type="component" value="Unassembled WGS sequence"/>
</dbReference>
<feature type="transmembrane region" description="Helical" evidence="1">
    <location>
        <begin position="49"/>
        <end position="72"/>
    </location>
</feature>
<comment type="caution">
    <text evidence="2">The sequence shown here is derived from an EMBL/GenBank/DDBJ whole genome shotgun (WGS) entry which is preliminary data.</text>
</comment>
<evidence type="ECO:0000256" key="1">
    <source>
        <dbReference type="SAM" id="Phobius"/>
    </source>
</evidence>
<sequence length="377" mass="38689">MQLLPFPLESACTVHRLQYLEWGQEKGFQSFVKSLCVAWLMTNKNIKMWSVAIVLASCLVAGTSAIGIGGAATVNAHQFGLGPGGLTKTSVSATQGFHPGVGAFGHGLGGGFGGVGGFFPPVGLGGYGNLFGGHGAFPGAQKQDEVQLSGKHGFKTPYGEEGISVVVRQKQNQFGYGPFSGFGQLAQFGHFGGGHGAFGPGAGGAGGLEMVVEIYSDSVPDSGYGKPIFIAITKYAGKDPYSGVCTPESVGPVFSGDPHGIGHGGGFPLTPNFALHGLPGVPGGAGGYGGEVPLPEGVVAEVEISKSQPATININSLGSIVKLDQIAGRGVVACTKFEKNYLGEFVCTGDLLSCTGLTYEMVPEKKHHDDSGYPRHP</sequence>
<keyword evidence="3" id="KW-1185">Reference proteome</keyword>
<organism evidence="2 3">
    <name type="scientific">Batillaria attramentaria</name>
    <dbReference type="NCBI Taxonomy" id="370345"/>
    <lineage>
        <taxon>Eukaryota</taxon>
        <taxon>Metazoa</taxon>
        <taxon>Spiralia</taxon>
        <taxon>Lophotrochozoa</taxon>
        <taxon>Mollusca</taxon>
        <taxon>Gastropoda</taxon>
        <taxon>Caenogastropoda</taxon>
        <taxon>Sorbeoconcha</taxon>
        <taxon>Cerithioidea</taxon>
        <taxon>Batillariidae</taxon>
        <taxon>Batillaria</taxon>
    </lineage>
</organism>
<name>A0ABD0LXN8_9CAEN</name>
<proteinExistence type="predicted"/>
<evidence type="ECO:0000313" key="3">
    <source>
        <dbReference type="Proteomes" id="UP001519460"/>
    </source>
</evidence>
<accession>A0ABD0LXN8</accession>